<comment type="pathway">
    <text evidence="7">Metabolic intermediate biosynthesis; chorismate biosynthesis; chorismate from D-erythrose 4-phosphate and phosphoenolpyruvate: step 5/7.</text>
</comment>
<dbReference type="AlphaFoldDB" id="A0A4R9C047"/>
<dbReference type="EC" id="2.7.1.71" evidence="7"/>
<evidence type="ECO:0000313" key="9">
    <source>
        <dbReference type="EMBL" id="TFF64984.1"/>
    </source>
</evidence>
<keyword evidence="1 7" id="KW-0028">Amino-acid biosynthesis</keyword>
<reference evidence="9 10" key="1">
    <citation type="submission" date="2019-01" db="EMBL/GenBank/DDBJ databases">
        <title>Draft Genome Sequences of Helcococcus ovis Strains Isolated from the Uterus and Vagina of Dairy Cows with Metritis.</title>
        <authorList>
            <person name="Cunha F."/>
            <person name="Jeon S.J."/>
            <person name="Kutzer P."/>
            <person name="Galvao K.N."/>
        </authorList>
    </citation>
    <scope>NUCLEOTIDE SEQUENCE [LARGE SCALE GENOMIC DNA]</scope>
    <source>
        <strain evidence="9 10">KG-37</strain>
    </source>
</reference>
<name>A0A4R9C047_9FIRM</name>
<keyword evidence="5 7" id="KW-0067">ATP-binding</keyword>
<dbReference type="InterPro" id="IPR046346">
    <property type="entry name" value="Aminoacid_DH-like_N_sf"/>
</dbReference>
<keyword evidence="7" id="KW-0963">Cytoplasm</keyword>
<evidence type="ECO:0000256" key="5">
    <source>
        <dbReference type="ARBA" id="ARBA00022840"/>
    </source>
</evidence>
<feature type="binding site" evidence="7">
    <location>
        <position position="465"/>
    </location>
    <ligand>
        <name>substrate</name>
    </ligand>
</feature>
<feature type="binding site" evidence="7">
    <location>
        <position position="351"/>
    </location>
    <ligand>
        <name>Mg(2+)</name>
        <dbReference type="ChEBI" id="CHEBI:18420"/>
    </ligand>
</feature>
<evidence type="ECO:0000313" key="10">
    <source>
        <dbReference type="Proteomes" id="UP000297454"/>
    </source>
</evidence>
<dbReference type="GO" id="GO:0008652">
    <property type="term" value="P:amino acid biosynthetic process"/>
    <property type="evidence" value="ECO:0007669"/>
    <property type="project" value="UniProtKB-KW"/>
</dbReference>
<dbReference type="InterPro" id="IPR036291">
    <property type="entry name" value="NAD(P)-bd_dom_sf"/>
</dbReference>
<dbReference type="UniPathway" id="UPA00053">
    <property type="reaction ID" value="UER00088"/>
</dbReference>
<evidence type="ECO:0000256" key="4">
    <source>
        <dbReference type="ARBA" id="ARBA00022777"/>
    </source>
</evidence>
<accession>A0A4R9C047</accession>
<comment type="similarity">
    <text evidence="7">Belongs to the shikimate kinase family.</text>
</comment>
<dbReference type="CDD" id="cd00464">
    <property type="entry name" value="SK"/>
    <property type="match status" value="1"/>
</dbReference>
<dbReference type="HAMAP" id="MF_00109">
    <property type="entry name" value="Shikimate_kinase"/>
    <property type="match status" value="1"/>
</dbReference>
<sequence>MNLNNEDKLKKIEYIKDKISTIDEQIVELVDERFNMGDVLFEYIYKNNIDLIDKECNQINFSEKTMEYDEYITEFLDYLTDISEKRNNYILKKYNSKYAYVGEKSNYDLTKFIYEKFLDEKYYRFKPEENLIENLIKRKNFIGLNIASPYKTEIIKYLDNVTDQVQEIKEVNLVQFYRNRKFGFNTEYFGIIKLLKRHDIELKDKNVLIIKKDESTKTIEYVLKSLNAGNVVIHNLNNSNIINFKNFNIVFNLTKFSSLEVAPEINYNDTNLDFLIDISTSTIFSKLYLDAKNHGIKVINGVYKTMYQEKKSIEILSRRRFDDDEFEKIVTEFVKSKLNIVLVGMPGAGKTTIGKKLAKILDRKHIDLDKEFASEYGISPSKYLLERSEESFREKESVVVKKLANLTNTVISTSGGVVQKLDNYYYLKTNSIIFRIDRDLEKLSTKNRPLSYGGIETLIKMRDEREEKYKYFTDFVVKNYGDFNGVAYLIAEQFKDLQF</sequence>
<comment type="subcellular location">
    <subcellularLocation>
        <location evidence="7">Cytoplasm</location>
    </subcellularLocation>
</comment>
<evidence type="ECO:0000259" key="8">
    <source>
        <dbReference type="Pfam" id="PF08501"/>
    </source>
</evidence>
<proteinExistence type="inferred from homology"/>
<dbReference type="GO" id="GO:0009423">
    <property type="term" value="P:chorismate biosynthetic process"/>
    <property type="evidence" value="ECO:0007669"/>
    <property type="project" value="UniProtKB-UniRule"/>
</dbReference>
<dbReference type="InterPro" id="IPR000623">
    <property type="entry name" value="Shikimate_kinase/TSH1"/>
</dbReference>
<protein>
    <recommendedName>
        <fullName evidence="7">Shikimate kinase</fullName>
        <shortName evidence="7">SK</shortName>
        <ecNumber evidence="7">2.7.1.71</ecNumber>
    </recommendedName>
</protein>
<dbReference type="EMBL" id="SCFR01000026">
    <property type="protein sequence ID" value="TFF64984.1"/>
    <property type="molecule type" value="Genomic_DNA"/>
</dbReference>
<dbReference type="PRINTS" id="PR01100">
    <property type="entry name" value="SHIKIMTKNASE"/>
</dbReference>
<dbReference type="Pfam" id="PF01202">
    <property type="entry name" value="SKI"/>
    <property type="match status" value="1"/>
</dbReference>
<dbReference type="SUPFAM" id="SSF51735">
    <property type="entry name" value="NAD(P)-binding Rossmann-fold domains"/>
    <property type="match status" value="1"/>
</dbReference>
<dbReference type="GO" id="GO:0005829">
    <property type="term" value="C:cytosol"/>
    <property type="evidence" value="ECO:0007669"/>
    <property type="project" value="TreeGrafter"/>
</dbReference>
<dbReference type="RefSeq" id="WP_134744495.1">
    <property type="nucleotide sequence ID" value="NZ_JBFNFY010000005.1"/>
</dbReference>
<dbReference type="GO" id="GO:0005524">
    <property type="term" value="F:ATP binding"/>
    <property type="evidence" value="ECO:0007669"/>
    <property type="project" value="UniProtKB-UniRule"/>
</dbReference>
<keyword evidence="10" id="KW-1185">Reference proteome</keyword>
<keyword evidence="4 7" id="KW-0418">Kinase</keyword>
<dbReference type="InterPro" id="IPR027417">
    <property type="entry name" value="P-loop_NTPase"/>
</dbReference>
<dbReference type="GO" id="GO:0004765">
    <property type="term" value="F:shikimate kinase activity"/>
    <property type="evidence" value="ECO:0007669"/>
    <property type="project" value="UniProtKB-UniRule"/>
</dbReference>
<keyword evidence="3 7" id="KW-0547">Nucleotide-binding</keyword>
<comment type="subunit">
    <text evidence="7">Monomer.</text>
</comment>
<dbReference type="SUPFAM" id="SSF52540">
    <property type="entry name" value="P-loop containing nucleoside triphosphate hydrolases"/>
    <property type="match status" value="1"/>
</dbReference>
<dbReference type="PANTHER" id="PTHR21087">
    <property type="entry name" value="SHIKIMATE KINASE"/>
    <property type="match status" value="1"/>
</dbReference>
<dbReference type="Pfam" id="PF08501">
    <property type="entry name" value="Shikimate_dh_N"/>
    <property type="match status" value="1"/>
</dbReference>
<keyword evidence="6 7" id="KW-0057">Aromatic amino acid biosynthesis</keyword>
<dbReference type="Proteomes" id="UP000297454">
    <property type="component" value="Unassembled WGS sequence"/>
</dbReference>
<dbReference type="GO" id="GO:0000287">
    <property type="term" value="F:magnesium ion binding"/>
    <property type="evidence" value="ECO:0007669"/>
    <property type="project" value="UniProtKB-UniRule"/>
</dbReference>
<keyword evidence="7" id="KW-0460">Magnesium</keyword>
<comment type="caution">
    <text evidence="9">The sequence shown here is derived from an EMBL/GenBank/DDBJ whole genome shotgun (WGS) entry which is preliminary data.</text>
</comment>
<evidence type="ECO:0000256" key="6">
    <source>
        <dbReference type="ARBA" id="ARBA00023141"/>
    </source>
</evidence>
<dbReference type="Gene3D" id="3.40.50.300">
    <property type="entry name" value="P-loop containing nucleotide triphosphate hydrolases"/>
    <property type="match status" value="1"/>
</dbReference>
<feature type="domain" description="Shikimate dehydrogenase substrate binding N-terminal" evidence="8">
    <location>
        <begin position="118"/>
        <end position="174"/>
    </location>
</feature>
<feature type="binding site" evidence="7">
    <location>
        <begin position="347"/>
        <end position="352"/>
    </location>
    <ligand>
        <name>ATP</name>
        <dbReference type="ChEBI" id="CHEBI:30616"/>
    </ligand>
</feature>
<dbReference type="Gene3D" id="3.40.50.10860">
    <property type="entry name" value="Leucine Dehydrogenase, chain A, domain 1"/>
    <property type="match status" value="1"/>
</dbReference>
<dbReference type="GO" id="GO:0004764">
    <property type="term" value="F:shikimate 3-dehydrogenase (NADP+) activity"/>
    <property type="evidence" value="ECO:0007669"/>
    <property type="project" value="InterPro"/>
</dbReference>
<feature type="binding site" evidence="7">
    <location>
        <position position="448"/>
    </location>
    <ligand>
        <name>ATP</name>
        <dbReference type="ChEBI" id="CHEBI:30616"/>
    </ligand>
</feature>
<organism evidence="9 10">
    <name type="scientific">Helcococcus ovis</name>
    <dbReference type="NCBI Taxonomy" id="72026"/>
    <lineage>
        <taxon>Bacteria</taxon>
        <taxon>Bacillati</taxon>
        <taxon>Bacillota</taxon>
        <taxon>Tissierellia</taxon>
        <taxon>Tissierellales</taxon>
        <taxon>Peptoniphilaceae</taxon>
        <taxon>Helcococcus</taxon>
    </lineage>
</organism>
<keyword evidence="2 7" id="KW-0808">Transferase</keyword>
<evidence type="ECO:0000256" key="3">
    <source>
        <dbReference type="ARBA" id="ARBA00022741"/>
    </source>
</evidence>
<feature type="binding site" evidence="7">
    <location>
        <position position="393"/>
    </location>
    <ligand>
        <name>substrate</name>
    </ligand>
</feature>
<comment type="catalytic activity">
    <reaction evidence="7">
        <text>shikimate + ATP = 3-phosphoshikimate + ADP + H(+)</text>
        <dbReference type="Rhea" id="RHEA:13121"/>
        <dbReference type="ChEBI" id="CHEBI:15378"/>
        <dbReference type="ChEBI" id="CHEBI:30616"/>
        <dbReference type="ChEBI" id="CHEBI:36208"/>
        <dbReference type="ChEBI" id="CHEBI:145989"/>
        <dbReference type="ChEBI" id="CHEBI:456216"/>
        <dbReference type="EC" id="2.7.1.71"/>
    </reaction>
</comment>
<feature type="binding site" evidence="7">
    <location>
        <position position="369"/>
    </location>
    <ligand>
        <name>substrate</name>
    </ligand>
</feature>
<dbReference type="InterPro" id="IPR013708">
    <property type="entry name" value="Shikimate_DH-bd_N"/>
</dbReference>
<keyword evidence="7" id="KW-0479">Metal-binding</keyword>
<dbReference type="Gene3D" id="3.40.50.720">
    <property type="entry name" value="NAD(P)-binding Rossmann-like Domain"/>
    <property type="match status" value="1"/>
</dbReference>
<dbReference type="PANTHER" id="PTHR21087:SF16">
    <property type="entry name" value="SHIKIMATE KINASE 1, CHLOROPLASTIC"/>
    <property type="match status" value="1"/>
</dbReference>
<evidence type="ECO:0000256" key="7">
    <source>
        <dbReference type="HAMAP-Rule" id="MF_00109"/>
    </source>
</evidence>
<evidence type="ECO:0000256" key="2">
    <source>
        <dbReference type="ARBA" id="ARBA00022679"/>
    </source>
</evidence>
<dbReference type="InterPro" id="IPR031322">
    <property type="entry name" value="Shikimate/glucono_kinase"/>
</dbReference>
<feature type="binding site" evidence="7">
    <location>
        <position position="415"/>
    </location>
    <ligand>
        <name>substrate</name>
    </ligand>
</feature>
<comment type="function">
    <text evidence="7">Catalyzes the specific phosphorylation of the 3-hydroxyl group of shikimic acid using ATP as a cosubstrate.</text>
</comment>
<gene>
    <name evidence="7" type="primary">aroK</name>
    <name evidence="9" type="ORF">EQF91_06770</name>
</gene>
<evidence type="ECO:0000256" key="1">
    <source>
        <dbReference type="ARBA" id="ARBA00022605"/>
    </source>
</evidence>
<dbReference type="GO" id="GO:0009073">
    <property type="term" value="P:aromatic amino acid family biosynthetic process"/>
    <property type="evidence" value="ECO:0007669"/>
    <property type="project" value="UniProtKB-KW"/>
</dbReference>
<comment type="cofactor">
    <cofactor evidence="7">
        <name>Mg(2+)</name>
        <dbReference type="ChEBI" id="CHEBI:18420"/>
    </cofactor>
    <text evidence="7">Binds 1 Mg(2+) ion per subunit.</text>
</comment>
<dbReference type="SUPFAM" id="SSF53223">
    <property type="entry name" value="Aminoacid dehydrogenase-like, N-terminal domain"/>
    <property type="match status" value="1"/>
</dbReference>
<comment type="caution">
    <text evidence="7">Lacks conserved residue(s) required for the propagation of feature annotation.</text>
</comment>